<dbReference type="Pfam" id="PF18937">
    <property type="entry name" value="DUF5685"/>
    <property type="match status" value="1"/>
</dbReference>
<dbReference type="Proteomes" id="UP000035009">
    <property type="component" value="Unassembled WGS sequence"/>
</dbReference>
<evidence type="ECO:0008006" key="3">
    <source>
        <dbReference type="Google" id="ProtNLM"/>
    </source>
</evidence>
<dbReference type="InterPro" id="IPR043740">
    <property type="entry name" value="DUF5685"/>
</dbReference>
<reference evidence="1 2" key="1">
    <citation type="submission" date="2013-02" db="EMBL/GenBank/DDBJ databases">
        <title>Whole genome shotgun sequence of Gordonia malaquae NBRC 108250.</title>
        <authorList>
            <person name="Yoshida I."/>
            <person name="Hosoyama A."/>
            <person name="Tsuchikane K."/>
            <person name="Ando Y."/>
            <person name="Baba S."/>
            <person name="Ohji S."/>
            <person name="Hamada M."/>
            <person name="Tamura T."/>
            <person name="Yamazoe A."/>
            <person name="Yamazaki S."/>
            <person name="Fujita N."/>
        </authorList>
    </citation>
    <scope>NUCLEOTIDE SEQUENCE [LARGE SCALE GENOMIC DNA]</scope>
    <source>
        <strain evidence="1 2">NBRC 108250</strain>
    </source>
</reference>
<dbReference type="RefSeq" id="WP_008377644.1">
    <property type="nucleotide sequence ID" value="NZ_BAOP01000008.1"/>
</dbReference>
<name>M3VEJ5_GORML</name>
<dbReference type="eggNOG" id="ENOG502Z8PZ">
    <property type="taxonomic scope" value="Bacteria"/>
</dbReference>
<organism evidence="1 2">
    <name type="scientific">Gordonia malaquae NBRC 108250</name>
    <dbReference type="NCBI Taxonomy" id="1223542"/>
    <lineage>
        <taxon>Bacteria</taxon>
        <taxon>Bacillati</taxon>
        <taxon>Actinomycetota</taxon>
        <taxon>Actinomycetes</taxon>
        <taxon>Mycobacteriales</taxon>
        <taxon>Gordoniaceae</taxon>
        <taxon>Gordonia</taxon>
    </lineage>
</organism>
<sequence>MFGLLTPCGHLLDDELRDEWRAHLCGLCLSLRDGHGQSARLTTNTDTVMLSVLAAAQRVPVADTRTAGRCALRGMRRADVVVAADPGVRLATTASLTLAAAKARDVVAEQQLGLAARSPIRSRAARVASKALRARADRAETALDVDSVLTALDRQAGLEASHADLNALTEPTATACAEVFAASADQAGAPENRDVLSAIGADYGRLAHLLDAVDDRDDDARAGAFNPLISTGTSDEQALQHAGMLADRIAERYEQLALHDDRLLRILLVKGVAQAVRRRGHLRAHRHIEILGAGQTTWPPFRPPTWPEGWPYPPPFPPNRRFHQRILPFVGNSFCGAGWFRDHWNHCSDKWVDPSCNDCDDCCDCCDCCDCS</sequence>
<evidence type="ECO:0000313" key="2">
    <source>
        <dbReference type="Proteomes" id="UP000035009"/>
    </source>
</evidence>
<dbReference type="OrthoDB" id="3210612at2"/>
<gene>
    <name evidence="1" type="ORF">GM1_008_00760</name>
</gene>
<dbReference type="EMBL" id="BAOP01000008">
    <property type="protein sequence ID" value="GAC79314.1"/>
    <property type="molecule type" value="Genomic_DNA"/>
</dbReference>
<proteinExistence type="predicted"/>
<evidence type="ECO:0000313" key="1">
    <source>
        <dbReference type="EMBL" id="GAC79314.1"/>
    </source>
</evidence>
<protein>
    <recommendedName>
        <fullName evidence="3">Regulatory protein</fullName>
    </recommendedName>
</protein>
<comment type="caution">
    <text evidence="1">The sequence shown here is derived from an EMBL/GenBank/DDBJ whole genome shotgun (WGS) entry which is preliminary data.</text>
</comment>
<dbReference type="STRING" id="410332.SAMN04488550_4325"/>
<keyword evidence="2" id="KW-1185">Reference proteome</keyword>
<dbReference type="AlphaFoldDB" id="M3VEJ5"/>
<accession>M3VEJ5</accession>